<proteinExistence type="predicted"/>
<evidence type="ECO:0000313" key="1">
    <source>
        <dbReference type="EMBL" id="MBD9698215.1"/>
    </source>
</evidence>
<dbReference type="Proteomes" id="UP000642107">
    <property type="component" value="Unassembled WGS sequence"/>
</dbReference>
<organism evidence="1 2">
    <name type="scientific">Flavimobilis rhizosphaerae</name>
    <dbReference type="NCBI Taxonomy" id="2775421"/>
    <lineage>
        <taxon>Bacteria</taxon>
        <taxon>Bacillati</taxon>
        <taxon>Actinomycetota</taxon>
        <taxon>Actinomycetes</taxon>
        <taxon>Micrococcales</taxon>
        <taxon>Jonesiaceae</taxon>
        <taxon>Flavimobilis</taxon>
    </lineage>
</organism>
<dbReference type="RefSeq" id="WP_192277222.1">
    <property type="nucleotide sequence ID" value="NZ_JACZDF010000001.1"/>
</dbReference>
<protein>
    <recommendedName>
        <fullName evidence="3">DNA-binding transcriptional regulator, MarR family</fullName>
    </recommendedName>
</protein>
<dbReference type="InterPro" id="IPR036388">
    <property type="entry name" value="WH-like_DNA-bd_sf"/>
</dbReference>
<evidence type="ECO:0000313" key="2">
    <source>
        <dbReference type="Proteomes" id="UP000642107"/>
    </source>
</evidence>
<name>A0ABR9DQF6_9MICO</name>
<accession>A0ABR9DQF6</accession>
<dbReference type="SUPFAM" id="SSF46785">
    <property type="entry name" value="Winged helix' DNA-binding domain"/>
    <property type="match status" value="1"/>
</dbReference>
<dbReference type="Gene3D" id="1.10.10.10">
    <property type="entry name" value="Winged helix-like DNA-binding domain superfamily/Winged helix DNA-binding domain"/>
    <property type="match status" value="1"/>
</dbReference>
<evidence type="ECO:0008006" key="3">
    <source>
        <dbReference type="Google" id="ProtNLM"/>
    </source>
</evidence>
<comment type="caution">
    <text evidence="1">The sequence shown here is derived from an EMBL/GenBank/DDBJ whole genome shotgun (WGS) entry which is preliminary data.</text>
</comment>
<reference evidence="1 2" key="1">
    <citation type="submission" date="2020-09" db="EMBL/GenBank/DDBJ databases">
        <title>Flavimobilis rhizosphaerae sp. nov., isolated from rhizosphere soil of Spartina alterniflora.</title>
        <authorList>
            <person name="Hanqin C."/>
        </authorList>
    </citation>
    <scope>NUCLEOTIDE SEQUENCE [LARGE SCALE GENOMIC DNA]</scope>
    <source>
        <strain evidence="1 2">GY 10621</strain>
    </source>
</reference>
<sequence length="155" mass="15869">MASTGAFAGPGGARSLGYWLELVDGLAADALARVYDDAGLTRRHWQVLAVVRDGASSPAQVDALLGASGAATTVPQLEDLRARGWVAGPAYLEGAPADVGGLAVTVAGEEAYAELQAGLGEVRTSMTRGVAARDHEVTVLTLQQVARNLGWVGEA</sequence>
<dbReference type="EMBL" id="JACZDF010000001">
    <property type="protein sequence ID" value="MBD9698215.1"/>
    <property type="molecule type" value="Genomic_DNA"/>
</dbReference>
<dbReference type="InterPro" id="IPR036390">
    <property type="entry name" value="WH_DNA-bd_sf"/>
</dbReference>
<keyword evidence="2" id="KW-1185">Reference proteome</keyword>
<gene>
    <name evidence="1" type="ORF">IGS67_01735</name>
</gene>